<keyword evidence="1" id="KW-0472">Membrane</keyword>
<keyword evidence="1" id="KW-0812">Transmembrane</keyword>
<accession>A0A250JXH3</accession>
<feature type="transmembrane region" description="Helical" evidence="1">
    <location>
        <begin position="361"/>
        <end position="383"/>
    </location>
</feature>
<dbReference type="InterPro" id="IPR007890">
    <property type="entry name" value="CHASE2"/>
</dbReference>
<keyword evidence="1" id="KW-1133">Transmembrane helix</keyword>
<feature type="transmembrane region" description="Helical" evidence="1">
    <location>
        <begin position="395"/>
        <end position="414"/>
    </location>
</feature>
<keyword evidence="4" id="KW-1185">Reference proteome</keyword>
<protein>
    <submittedName>
        <fullName evidence="3">Nucleotide cyclase</fullName>
    </submittedName>
</protein>
<organism evidence="3 4">
    <name type="scientific">Corallococcus macrosporus DSM 14697</name>
    <dbReference type="NCBI Taxonomy" id="1189310"/>
    <lineage>
        <taxon>Bacteria</taxon>
        <taxon>Pseudomonadati</taxon>
        <taxon>Myxococcota</taxon>
        <taxon>Myxococcia</taxon>
        <taxon>Myxococcales</taxon>
        <taxon>Cystobacterineae</taxon>
        <taxon>Myxococcaceae</taxon>
        <taxon>Corallococcus</taxon>
    </lineage>
</organism>
<gene>
    <name evidence="3" type="ORF">MYMAC_004172</name>
</gene>
<feature type="transmembrane region" description="Helical" evidence="1">
    <location>
        <begin position="21"/>
        <end position="47"/>
    </location>
</feature>
<evidence type="ECO:0000313" key="4">
    <source>
        <dbReference type="Proteomes" id="UP000217343"/>
    </source>
</evidence>
<dbReference type="Proteomes" id="UP000217343">
    <property type="component" value="Chromosome"/>
</dbReference>
<evidence type="ECO:0000313" key="3">
    <source>
        <dbReference type="EMBL" id="ATB48545.1"/>
    </source>
</evidence>
<evidence type="ECO:0000259" key="2">
    <source>
        <dbReference type="SMART" id="SM01080"/>
    </source>
</evidence>
<sequence>MDSRPAEPTPRDALRLPSPATLRMLGACVGIALAVVTAVAGGAPGFLERSLYDLAVSRLLPPVPPSADLVLVEVDDRALATLGERWPLSRATWARAFQALAAQRPAAVAVDVVFDQPGPRDALELGEDLLEALRRSGLMEQPAGAELAANLETRLRARDGDARLAEAISEGHGVVLGAAALTEDVPVMPPLADGALGTPLPLPAQALRLQAREVAGSIAPLRMAARGSGTLNMLVDGDGVIRRYPYAVGVSGQAWPSLALATALHLMPERAEPLRALAALDQGAPLMRLPRPNWLPRLSLADLLHADPRSVGLDLALRGKTVFVGVTATGLHGQSTLPGQVAVPGVEIHAFALDNLRSGRLMRSSGVVALVGVLETAAVLLAFTWRCRRARTSSAVLQWGLGLAVLHTALVAWLASDPGWVIPLVPAWLGLTLISLVDAASRAQEMGRQRGALRRLFIRYPQASIPDSTQRTSKQPSTPDKTT</sequence>
<feature type="domain" description="CHASE2" evidence="2">
    <location>
        <begin position="44"/>
        <end position="385"/>
    </location>
</feature>
<dbReference type="EMBL" id="CP022203">
    <property type="protein sequence ID" value="ATB48545.1"/>
    <property type="molecule type" value="Genomic_DNA"/>
</dbReference>
<feature type="transmembrane region" description="Helical" evidence="1">
    <location>
        <begin position="420"/>
        <end position="440"/>
    </location>
</feature>
<dbReference type="AlphaFoldDB" id="A0A250JXH3"/>
<reference evidence="3 4" key="1">
    <citation type="submission" date="2017-06" db="EMBL/GenBank/DDBJ databases">
        <title>Sequencing and comparative analysis of myxobacterial genomes.</title>
        <authorList>
            <person name="Rupp O."/>
            <person name="Goesmann A."/>
            <person name="Sogaard-Andersen L."/>
        </authorList>
    </citation>
    <scope>NUCLEOTIDE SEQUENCE [LARGE SCALE GENOMIC DNA]</scope>
    <source>
        <strain evidence="3 4">DSM 14697</strain>
    </source>
</reference>
<dbReference type="OrthoDB" id="5379402at2"/>
<dbReference type="Pfam" id="PF05226">
    <property type="entry name" value="CHASE2"/>
    <property type="match status" value="1"/>
</dbReference>
<proteinExistence type="predicted"/>
<evidence type="ECO:0000256" key="1">
    <source>
        <dbReference type="SAM" id="Phobius"/>
    </source>
</evidence>
<name>A0A250JXH3_9BACT</name>
<dbReference type="SMART" id="SM01080">
    <property type="entry name" value="CHASE2"/>
    <property type="match status" value="1"/>
</dbReference>
<dbReference type="RefSeq" id="WP_095959380.1">
    <property type="nucleotide sequence ID" value="NZ_CP022203.1"/>
</dbReference>
<dbReference type="KEGG" id="mmas:MYMAC_004172"/>